<dbReference type="GO" id="GO:0003676">
    <property type="term" value="F:nucleic acid binding"/>
    <property type="evidence" value="ECO:0007669"/>
    <property type="project" value="InterPro"/>
</dbReference>
<feature type="region of interest" description="Disordered" evidence="2">
    <location>
        <begin position="714"/>
        <end position="752"/>
    </location>
</feature>
<dbReference type="InterPro" id="IPR036875">
    <property type="entry name" value="Znf_CCHC_sf"/>
</dbReference>
<dbReference type="SMART" id="SM00343">
    <property type="entry name" value="ZnF_C2HC"/>
    <property type="match status" value="3"/>
</dbReference>
<dbReference type="KEGG" id="pif:PITG_18984"/>
<feature type="region of interest" description="Disordered" evidence="2">
    <location>
        <begin position="847"/>
        <end position="869"/>
    </location>
</feature>
<dbReference type="EMBL" id="DS028191">
    <property type="protein sequence ID" value="EEY68675.1"/>
    <property type="molecule type" value="Genomic_DNA"/>
</dbReference>
<keyword evidence="1" id="KW-0862">Zinc</keyword>
<feature type="region of interest" description="Disordered" evidence="2">
    <location>
        <begin position="1071"/>
        <end position="1093"/>
    </location>
</feature>
<feature type="region of interest" description="Disordered" evidence="2">
    <location>
        <begin position="375"/>
        <end position="410"/>
    </location>
</feature>
<feature type="compositionally biased region" description="Low complexity" evidence="2">
    <location>
        <begin position="336"/>
        <end position="349"/>
    </location>
</feature>
<dbReference type="GO" id="GO:0008270">
    <property type="term" value="F:zinc ion binding"/>
    <property type="evidence" value="ECO:0007669"/>
    <property type="project" value="UniProtKB-KW"/>
</dbReference>
<dbReference type="VEuPathDB" id="FungiDB:PITG_18984"/>
<keyword evidence="5" id="KW-1185">Reference proteome</keyword>
<protein>
    <recommendedName>
        <fullName evidence="3">CCHC-type domain-containing protein</fullName>
    </recommendedName>
</protein>
<dbReference type="PROSITE" id="PS50158">
    <property type="entry name" value="ZF_CCHC"/>
    <property type="match status" value="1"/>
</dbReference>
<dbReference type="RefSeq" id="XP_002997481.1">
    <property type="nucleotide sequence ID" value="XM_002997435.1"/>
</dbReference>
<proteinExistence type="predicted"/>
<accession>D0NYP6</accession>
<feature type="compositionally biased region" description="Low complexity" evidence="2">
    <location>
        <begin position="380"/>
        <end position="400"/>
    </location>
</feature>
<evidence type="ECO:0000256" key="1">
    <source>
        <dbReference type="PROSITE-ProRule" id="PRU00047"/>
    </source>
</evidence>
<feature type="region of interest" description="Disordered" evidence="2">
    <location>
        <begin position="1033"/>
        <end position="1056"/>
    </location>
</feature>
<dbReference type="InParanoid" id="D0NYP6"/>
<reference evidence="5" key="1">
    <citation type="journal article" date="2009" name="Nature">
        <title>Genome sequence and analysis of the Irish potato famine pathogen Phytophthora infestans.</title>
        <authorList>
            <consortium name="The Broad Institute Genome Sequencing Platform"/>
            <person name="Haas B.J."/>
            <person name="Kamoun S."/>
            <person name="Zody M.C."/>
            <person name="Jiang R.H."/>
            <person name="Handsaker R.E."/>
            <person name="Cano L.M."/>
            <person name="Grabherr M."/>
            <person name="Kodira C.D."/>
            <person name="Raffaele S."/>
            <person name="Torto-Alalibo T."/>
            <person name="Bozkurt T.O."/>
            <person name="Ah-Fong A.M."/>
            <person name="Alvarado L."/>
            <person name="Anderson V.L."/>
            <person name="Armstrong M.R."/>
            <person name="Avrova A."/>
            <person name="Baxter L."/>
            <person name="Beynon J."/>
            <person name="Boevink P.C."/>
            <person name="Bollmann S.R."/>
            <person name="Bos J.I."/>
            <person name="Bulone V."/>
            <person name="Cai G."/>
            <person name="Cakir C."/>
            <person name="Carrington J.C."/>
            <person name="Chawner M."/>
            <person name="Conti L."/>
            <person name="Costanzo S."/>
            <person name="Ewan R."/>
            <person name="Fahlgren N."/>
            <person name="Fischbach M.A."/>
            <person name="Fugelstad J."/>
            <person name="Gilroy E.M."/>
            <person name="Gnerre S."/>
            <person name="Green P.J."/>
            <person name="Grenville-Briggs L.J."/>
            <person name="Griffith J."/>
            <person name="Grunwald N.J."/>
            <person name="Horn K."/>
            <person name="Horner N.R."/>
            <person name="Hu C.H."/>
            <person name="Huitema E."/>
            <person name="Jeong D.H."/>
            <person name="Jones A.M."/>
            <person name="Jones J.D."/>
            <person name="Jones R.W."/>
            <person name="Karlsson E.K."/>
            <person name="Kunjeti S.G."/>
            <person name="Lamour K."/>
            <person name="Liu Z."/>
            <person name="Ma L."/>
            <person name="Maclean D."/>
            <person name="Chibucos M.C."/>
            <person name="McDonald H."/>
            <person name="McWalters J."/>
            <person name="Meijer H.J."/>
            <person name="Morgan W."/>
            <person name="Morris P.F."/>
            <person name="Munro C.A."/>
            <person name="O'Neill K."/>
            <person name="Ospina-Giraldo M."/>
            <person name="Pinzon A."/>
            <person name="Pritchard L."/>
            <person name="Ramsahoye B."/>
            <person name="Ren Q."/>
            <person name="Restrepo S."/>
            <person name="Roy S."/>
            <person name="Sadanandom A."/>
            <person name="Savidor A."/>
            <person name="Schornack S."/>
            <person name="Schwartz D.C."/>
            <person name="Schumann U.D."/>
            <person name="Schwessinger B."/>
            <person name="Seyer L."/>
            <person name="Sharpe T."/>
            <person name="Silvar C."/>
            <person name="Song J."/>
            <person name="Studholme D.J."/>
            <person name="Sykes S."/>
            <person name="Thines M."/>
            <person name="van de Vondervoort P.J."/>
            <person name="Phuntumart V."/>
            <person name="Wawra S."/>
            <person name="Weide R."/>
            <person name="Win J."/>
            <person name="Young C."/>
            <person name="Zhou S."/>
            <person name="Fry W."/>
            <person name="Meyers B.C."/>
            <person name="van West P."/>
            <person name="Ristaino J."/>
            <person name="Govers F."/>
            <person name="Birch P.R."/>
            <person name="Whisson S.C."/>
            <person name="Judelson H.S."/>
            <person name="Nusbaum C."/>
        </authorList>
    </citation>
    <scope>NUCLEOTIDE SEQUENCE [LARGE SCALE GENOMIC DNA]</scope>
    <source>
        <strain evidence="5">T30-4</strain>
    </source>
</reference>
<sequence>MSRSDTARMFLDQAAELSIDGQRFLRAVTSGSGGHRLRHGEFRYPPPHFSTADQIRVGHAFDEAMQGHDGVAEKLWAGLGLRGTSAPRAYGPRGCRGRKSWGTGATEGQCIFAVRRWGERYRLAVVVYKIVDDDCETVPDGGNEDHGGRSAGRKEEGKSTRDELRAAREGRLEMTGGVKDAVKVEGEVKTEPAPGTEAVSPDPDEVPLVEEGVPLGDDYQLAYEHGSWEVFGQYEEDEPSVENWEPAKKKSPSGFIPQYTGTEERRWDRPAFDWSWTSKGFAPSDNTVFAYTASVPQQPYEAPPVAVKKTIAANPVAPYRTTGPSVPGTGTARTATAATGGQNNAATRTHPAPPGIRRTGPRPAWSGLVGSAPGVPPRSAVVPRGPQAPPRAGVRPPVRALPGPSRLPRREDWTTKMSTVMKVLPMLYSDTATVEKARDFWELFEDHTDRLPDRERLLVFRQKLKGREAERWWSNSSIKSFATLKLFRRGLKNKRMLAALDSSPARDIPEACEWLMFKDMHRPVEEDDEFPDESRARTDSHTATVNALTQKLDDFLLQQQEWQHQVMEDLPSVPPAAVPTVSAVVPSSGGHGQLPPAGGAGPFGGNRARRGIKMAEDSHTQEGEPVCGRCDYKGHTRVTCSRHPMTYRRCNHYGHIVAECEMPYTGARGPPSGGNGGGNSTMRCFYCHQIGHSVSQCPEIATLKGLATTLKASTAEASRQCREREGGEERVTPSSGQVDDSSGGRVKDGGDKAVTVDVDGEVAVTGKEDSAVAVVLQKEKKTKEKEKKSKEKRVIRIVGTEEEGNLVVVNDAPERCEKVAMDLSKVASTVGTTVAVDGVTVPVESLPVGQKTRPERRMRAEGVSSADGPSAAVTYRNKEADTDEDAKPSKEIEQTETGCIFTDAELDAMEECEPGQEATVLAGTKVNTESEEYDKELEDRLYPLDEAVVLERVRLNTEAVRDPSIAELSRLLNISPEVLERTRRAFPGELASPEHWQDWFRKTLETTEEAKRANRDFKTPVVNAVRTVITTLRRSSPSEKLNEGRETPRRVEDRGEDDVCANILLPAVETDAGGEDGRLSRPGDSSPVVDRRGSGPADGCLYALRANGWVVRAAVLSQGRRRRLPLRGGGAAVTEGRYEVPKTGLVEVVTVELPGGFGVSHVTEEPMSMSWSRMAGKSCAPLKSLRHSRVADKLHVDAILGVDALGAFGAVIDVGERRMTLKGTGEELPLGYTVVQDAYMAQMAASIRLPPLGQALVMANVVGDAADKTTVLVESTVGLSPTLCVARTLCMVENGQVLVEVCNASSDVSWVKKGSTVACVSVIPESAFGPLSPSVPTGAAVESTESQEAKASSASGNVELVELEKIESPEPTVPPDKEEKGEAGSHSPS</sequence>
<dbReference type="OrthoDB" id="128246at2759"/>
<evidence type="ECO:0000313" key="4">
    <source>
        <dbReference type="EMBL" id="EEY68675.1"/>
    </source>
</evidence>
<keyword evidence="1" id="KW-0479">Metal-binding</keyword>
<feature type="region of interest" description="Disordered" evidence="2">
    <location>
        <begin position="1333"/>
        <end position="1389"/>
    </location>
</feature>
<dbReference type="Gene3D" id="4.10.60.10">
    <property type="entry name" value="Zinc finger, CCHC-type"/>
    <property type="match status" value="1"/>
</dbReference>
<feature type="domain" description="CCHC-type" evidence="3">
    <location>
        <begin position="683"/>
        <end position="699"/>
    </location>
</feature>
<feature type="compositionally biased region" description="Basic and acidic residues" evidence="2">
    <location>
        <begin position="719"/>
        <end position="731"/>
    </location>
</feature>
<dbReference type="GeneID" id="9477548"/>
<dbReference type="SUPFAM" id="SSF57756">
    <property type="entry name" value="Retrovirus zinc finger-like domains"/>
    <property type="match status" value="2"/>
</dbReference>
<dbReference type="InterPro" id="IPR001878">
    <property type="entry name" value="Znf_CCHC"/>
</dbReference>
<organism evidence="4 5">
    <name type="scientific">Phytophthora infestans (strain T30-4)</name>
    <name type="common">Potato late blight agent</name>
    <dbReference type="NCBI Taxonomy" id="403677"/>
    <lineage>
        <taxon>Eukaryota</taxon>
        <taxon>Sar</taxon>
        <taxon>Stramenopiles</taxon>
        <taxon>Oomycota</taxon>
        <taxon>Peronosporomycetes</taxon>
        <taxon>Peronosporales</taxon>
        <taxon>Peronosporaceae</taxon>
        <taxon>Phytophthora</taxon>
    </lineage>
</organism>
<dbReference type="HOGENOM" id="CLU_002174_0_0_1"/>
<feature type="compositionally biased region" description="Basic and acidic residues" evidence="2">
    <location>
        <begin position="1036"/>
        <end position="1053"/>
    </location>
</feature>
<dbReference type="STRING" id="403677.D0NYP6"/>
<dbReference type="Proteomes" id="UP000006643">
    <property type="component" value="Unassembled WGS sequence"/>
</dbReference>
<feature type="compositionally biased region" description="Polar residues" evidence="2">
    <location>
        <begin position="1343"/>
        <end position="1356"/>
    </location>
</feature>
<name>D0NYP6_PHYIT</name>
<feature type="compositionally biased region" description="Basic and acidic residues" evidence="2">
    <location>
        <begin position="180"/>
        <end position="190"/>
    </location>
</feature>
<feature type="compositionally biased region" description="Basic and acidic residues" evidence="2">
    <location>
        <begin position="143"/>
        <end position="172"/>
    </location>
</feature>
<evidence type="ECO:0000256" key="2">
    <source>
        <dbReference type="SAM" id="MobiDB-lite"/>
    </source>
</evidence>
<feature type="region of interest" description="Disordered" evidence="2">
    <location>
        <begin position="336"/>
        <end position="359"/>
    </location>
</feature>
<gene>
    <name evidence="4" type="ORF">PITG_18984</name>
</gene>
<evidence type="ECO:0000313" key="5">
    <source>
        <dbReference type="Proteomes" id="UP000006643"/>
    </source>
</evidence>
<keyword evidence="1" id="KW-0863">Zinc-finger</keyword>
<feature type="region of interest" description="Disordered" evidence="2">
    <location>
        <begin position="135"/>
        <end position="205"/>
    </location>
</feature>
<evidence type="ECO:0000259" key="3">
    <source>
        <dbReference type="PROSITE" id="PS50158"/>
    </source>
</evidence>